<organism evidence="2">
    <name type="scientific">Eutreptiella gymnastica</name>
    <dbReference type="NCBI Taxonomy" id="73025"/>
    <lineage>
        <taxon>Eukaryota</taxon>
        <taxon>Discoba</taxon>
        <taxon>Euglenozoa</taxon>
        <taxon>Euglenida</taxon>
        <taxon>Spirocuta</taxon>
        <taxon>Euglenophyceae</taxon>
        <taxon>Eutreptiales</taxon>
        <taxon>Eutreptiaceae</taxon>
        <taxon>Eutreptiella</taxon>
    </lineage>
</organism>
<gene>
    <name evidence="1" type="ORF">EGYM00392_LOCUS15490</name>
    <name evidence="2" type="ORF">EGYM00392_LOCUS15491</name>
</gene>
<evidence type="ECO:0000313" key="2">
    <source>
        <dbReference type="EMBL" id="CAD9004406.1"/>
    </source>
</evidence>
<proteinExistence type="predicted"/>
<reference evidence="2" key="1">
    <citation type="submission" date="2021-01" db="EMBL/GenBank/DDBJ databases">
        <authorList>
            <person name="Corre E."/>
            <person name="Pelletier E."/>
            <person name="Niang G."/>
            <person name="Scheremetjew M."/>
            <person name="Finn R."/>
            <person name="Kale V."/>
            <person name="Holt S."/>
            <person name="Cochrane G."/>
            <person name="Meng A."/>
            <person name="Brown T."/>
            <person name="Cohen L."/>
        </authorList>
    </citation>
    <scope>NUCLEOTIDE SEQUENCE</scope>
    <source>
        <strain evidence="2">NIES-381</strain>
    </source>
</reference>
<name>A0A6U7XBB1_9EUGL</name>
<accession>A0A6U7XBB1</accession>
<dbReference type="AlphaFoldDB" id="A0A6U7XBB1"/>
<dbReference type="EMBL" id="HBGA01042616">
    <property type="protein sequence ID" value="CAD9004405.1"/>
    <property type="molecule type" value="Transcribed_RNA"/>
</dbReference>
<evidence type="ECO:0000313" key="1">
    <source>
        <dbReference type="EMBL" id="CAD9004405.1"/>
    </source>
</evidence>
<sequence>MHTLCYRFRGASVYTRTLIIYHYFFFHLEVSKISARKKAKQMYSKFTKKILVAFMTLKASDLENGTSHYGGPSSVLYSLFNALAKLIKRVILHSEVSSSVYLDCTMSHNFRIL</sequence>
<protein>
    <submittedName>
        <fullName evidence="2">Uncharacterized protein</fullName>
    </submittedName>
</protein>
<dbReference type="EMBL" id="HBGA01042617">
    <property type="protein sequence ID" value="CAD9004406.1"/>
    <property type="molecule type" value="Transcribed_RNA"/>
</dbReference>